<sequence>MLPFFVRSAVADGVTVTPVRSAASRAAFVALPYRLYRDDRLWVPPRRGDCRRRLSRRRNPFFDHADVALFLAHRGREVVGRIAAVHNHRPPQSHRDREGFFGQFECADDPEAAAALVRAAGDWLRGRGLVAMTGPVNFTTSDECGTLIEGFDLPPVVMSAYNPSYHAALLEGCGLVKAKDLYSWQWTADGNPLPDAISKIAQRAARGGVTVRPLELRDFRAEVARLRSLFNSTVSPLWGMQPFSDREFTDLATRLRPWARPEFLLIAEVRGRPVGTLLAVPDVNRALAAARGAPPVVRTARALRAVRSIDHGRVLALGVAAEYRLRGVEAILVERLAAAGLGLGMRSAEIGWTLEDNTSVNRTIARLGCRRTKVHRLWRRDL</sequence>
<dbReference type="EMBL" id="JBHSIT010000003">
    <property type="protein sequence ID" value="MFC4908283.1"/>
    <property type="molecule type" value="Genomic_DNA"/>
</dbReference>
<dbReference type="InterPro" id="IPR039968">
    <property type="entry name" value="BcerS-like"/>
</dbReference>
<dbReference type="RefSeq" id="WP_378254748.1">
    <property type="nucleotide sequence ID" value="NZ_JBHSIT010000003.1"/>
</dbReference>
<dbReference type="PROSITE" id="PS51186">
    <property type="entry name" value="GNAT"/>
    <property type="match status" value="1"/>
</dbReference>
<dbReference type="Proteomes" id="UP001595872">
    <property type="component" value="Unassembled WGS sequence"/>
</dbReference>
<accession>A0ABV9TVY1</accession>
<organism evidence="2 3">
    <name type="scientific">Actinomadura gamaensis</name>
    <dbReference type="NCBI Taxonomy" id="1763541"/>
    <lineage>
        <taxon>Bacteria</taxon>
        <taxon>Bacillati</taxon>
        <taxon>Actinomycetota</taxon>
        <taxon>Actinomycetes</taxon>
        <taxon>Streptosporangiales</taxon>
        <taxon>Thermomonosporaceae</taxon>
        <taxon>Actinomadura</taxon>
    </lineage>
</organism>
<proteinExistence type="predicted"/>
<protein>
    <recommendedName>
        <fullName evidence="1">N-acetyltransferase domain-containing protein</fullName>
    </recommendedName>
</protein>
<gene>
    <name evidence="2" type="ORF">ACFPCY_13185</name>
</gene>
<evidence type="ECO:0000313" key="2">
    <source>
        <dbReference type="EMBL" id="MFC4908283.1"/>
    </source>
</evidence>
<dbReference type="PANTHER" id="PTHR41368">
    <property type="entry name" value="PROTEIN YGHO"/>
    <property type="match status" value="1"/>
</dbReference>
<keyword evidence="3" id="KW-1185">Reference proteome</keyword>
<dbReference type="SUPFAM" id="SSF55729">
    <property type="entry name" value="Acyl-CoA N-acyltransferases (Nat)"/>
    <property type="match status" value="1"/>
</dbReference>
<evidence type="ECO:0000313" key="3">
    <source>
        <dbReference type="Proteomes" id="UP001595872"/>
    </source>
</evidence>
<name>A0ABV9TVY1_9ACTN</name>
<evidence type="ECO:0000259" key="1">
    <source>
        <dbReference type="PROSITE" id="PS51186"/>
    </source>
</evidence>
<dbReference type="Gene3D" id="3.40.630.30">
    <property type="match status" value="1"/>
</dbReference>
<dbReference type="InterPro" id="IPR016181">
    <property type="entry name" value="Acyl_CoA_acyltransferase"/>
</dbReference>
<comment type="caution">
    <text evidence="2">The sequence shown here is derived from an EMBL/GenBank/DDBJ whole genome shotgun (WGS) entry which is preliminary data.</text>
</comment>
<reference evidence="3" key="1">
    <citation type="journal article" date="2019" name="Int. J. Syst. Evol. Microbiol.">
        <title>The Global Catalogue of Microorganisms (GCM) 10K type strain sequencing project: providing services to taxonomists for standard genome sequencing and annotation.</title>
        <authorList>
            <consortium name="The Broad Institute Genomics Platform"/>
            <consortium name="The Broad Institute Genome Sequencing Center for Infectious Disease"/>
            <person name="Wu L."/>
            <person name="Ma J."/>
        </authorList>
    </citation>
    <scope>NUCLEOTIDE SEQUENCE [LARGE SCALE GENOMIC DNA]</scope>
    <source>
        <strain evidence="3">KLKA75</strain>
    </source>
</reference>
<dbReference type="PANTHER" id="PTHR41368:SF1">
    <property type="entry name" value="PROTEIN YGHO"/>
    <property type="match status" value="1"/>
</dbReference>
<dbReference type="InterPro" id="IPR000182">
    <property type="entry name" value="GNAT_dom"/>
</dbReference>
<feature type="domain" description="N-acetyltransferase" evidence="1">
    <location>
        <begin position="214"/>
        <end position="382"/>
    </location>
</feature>